<organism evidence="3 4">
    <name type="scientific">Phialocephala subalpina</name>
    <dbReference type="NCBI Taxonomy" id="576137"/>
    <lineage>
        <taxon>Eukaryota</taxon>
        <taxon>Fungi</taxon>
        <taxon>Dikarya</taxon>
        <taxon>Ascomycota</taxon>
        <taxon>Pezizomycotina</taxon>
        <taxon>Leotiomycetes</taxon>
        <taxon>Helotiales</taxon>
        <taxon>Mollisiaceae</taxon>
        <taxon>Phialocephala</taxon>
        <taxon>Phialocephala fortinii species complex</taxon>
    </lineage>
</organism>
<dbReference type="SUPFAM" id="SSF48097">
    <property type="entry name" value="Regulator of G-protein signaling, RGS"/>
    <property type="match status" value="1"/>
</dbReference>
<evidence type="ECO:0000256" key="2">
    <source>
        <dbReference type="SAM" id="Phobius"/>
    </source>
</evidence>
<evidence type="ECO:0000256" key="1">
    <source>
        <dbReference type="SAM" id="MobiDB-lite"/>
    </source>
</evidence>
<dbReference type="InterPro" id="IPR036305">
    <property type="entry name" value="RGS_sf"/>
</dbReference>
<dbReference type="Proteomes" id="UP000184330">
    <property type="component" value="Unassembled WGS sequence"/>
</dbReference>
<name>A0A1L7XJB8_9HELO</name>
<feature type="transmembrane region" description="Helical" evidence="2">
    <location>
        <begin position="300"/>
        <end position="324"/>
    </location>
</feature>
<sequence>MASMPFPYPEWARWYKKPSYVDVNQFATAISDKAGTATSPNSPSSTPRSSLELKRRSSTDIPSKLRLERILKNQTCSPMSLYDFYMYLKYIEHSAENLEFYIWFKNYEAGRLTAFPELPRALTPVDSSAFSKSESSLAKPYNDEKFPPESPTTTGDGEGHDGLNFEDTEIYARIAAFVSPMNSCGTNKCGTNSPLYKRPFSLIEKICTEEQIKEEGKTSTEIRDLRRTELETIKTLFLLPGSPKELNIPAPMRKKVLTAIETSTEAKHLEPIAEHCYLLLKSCSHRNFVRLGVSNGTFETVCMATGLGIVLTVMGFLCMLLLAFASPGFRRSSRWRGIGVWPMWATGVGLILSGLRGSCFFLLLFSRRQPLPWERFEDEGTITRKRSRFIRLVSKLMIFDRKLKVKDDNLRRLQRRVVVQSLLGGAGFATLMVIVFLSLPIWKDI</sequence>
<protein>
    <recommendedName>
        <fullName evidence="5">RGS domain-containing protein</fullName>
    </recommendedName>
</protein>
<proteinExistence type="predicted"/>
<dbReference type="AlphaFoldDB" id="A0A1L7XJB8"/>
<dbReference type="EMBL" id="FJOG01000029">
    <property type="protein sequence ID" value="CZR65140.1"/>
    <property type="molecule type" value="Genomic_DNA"/>
</dbReference>
<feature type="region of interest" description="Disordered" evidence="1">
    <location>
        <begin position="32"/>
        <end position="57"/>
    </location>
</feature>
<keyword evidence="4" id="KW-1185">Reference proteome</keyword>
<evidence type="ECO:0000313" key="3">
    <source>
        <dbReference type="EMBL" id="CZR65140.1"/>
    </source>
</evidence>
<feature type="transmembrane region" description="Helical" evidence="2">
    <location>
        <begin position="344"/>
        <end position="365"/>
    </location>
</feature>
<feature type="region of interest" description="Disordered" evidence="1">
    <location>
        <begin position="133"/>
        <end position="162"/>
    </location>
</feature>
<feature type="transmembrane region" description="Helical" evidence="2">
    <location>
        <begin position="421"/>
        <end position="442"/>
    </location>
</feature>
<accession>A0A1L7XJB8</accession>
<keyword evidence="2" id="KW-0812">Transmembrane</keyword>
<dbReference type="PANTHER" id="PTHR39466:SF1">
    <property type="entry name" value="RGS DOMAIN-CONTAINING PROTEIN"/>
    <property type="match status" value="1"/>
</dbReference>
<evidence type="ECO:0008006" key="5">
    <source>
        <dbReference type="Google" id="ProtNLM"/>
    </source>
</evidence>
<dbReference type="InterPro" id="IPR044926">
    <property type="entry name" value="RGS_subdomain_2"/>
</dbReference>
<evidence type="ECO:0000313" key="4">
    <source>
        <dbReference type="Proteomes" id="UP000184330"/>
    </source>
</evidence>
<gene>
    <name evidence="3" type="ORF">PAC_15040</name>
</gene>
<dbReference type="STRING" id="576137.A0A1L7XJB8"/>
<reference evidence="3 4" key="1">
    <citation type="submission" date="2016-03" db="EMBL/GenBank/DDBJ databases">
        <authorList>
            <person name="Ploux O."/>
        </authorList>
    </citation>
    <scope>NUCLEOTIDE SEQUENCE [LARGE SCALE GENOMIC DNA]</scope>
    <source>
        <strain evidence="3 4">UAMH 11012</strain>
    </source>
</reference>
<feature type="compositionally biased region" description="Low complexity" evidence="1">
    <location>
        <begin position="36"/>
        <end position="50"/>
    </location>
</feature>
<dbReference type="PANTHER" id="PTHR39466">
    <property type="entry name" value="RGS DOMAIN-CONTAINING PROTEIN"/>
    <property type="match status" value="1"/>
</dbReference>
<keyword evidence="2" id="KW-0472">Membrane</keyword>
<keyword evidence="2" id="KW-1133">Transmembrane helix</keyword>
<dbReference type="OrthoDB" id="3232309at2759"/>
<dbReference type="Gene3D" id="1.10.167.10">
    <property type="entry name" value="Regulator of G-protein Signalling 4, domain 2"/>
    <property type="match status" value="1"/>
</dbReference>